<evidence type="ECO:0000256" key="10">
    <source>
        <dbReference type="ARBA" id="ARBA00044969"/>
    </source>
</evidence>
<dbReference type="RefSeq" id="WP_200334151.1">
    <property type="nucleotide sequence ID" value="NZ_CP066786.1"/>
</dbReference>
<dbReference type="SUPFAM" id="SSF52540">
    <property type="entry name" value="P-loop containing nucleoside triphosphate hydrolases"/>
    <property type="match status" value="1"/>
</dbReference>
<dbReference type="InterPro" id="IPR036185">
    <property type="entry name" value="DNA_heli_DnaB-like_N_sf"/>
</dbReference>
<evidence type="ECO:0000256" key="5">
    <source>
        <dbReference type="ARBA" id="ARBA00022801"/>
    </source>
</evidence>
<dbReference type="InterPro" id="IPR007693">
    <property type="entry name" value="DNA_helicase_DnaB-like_N"/>
</dbReference>
<dbReference type="GO" id="GO:0005524">
    <property type="term" value="F:ATP binding"/>
    <property type="evidence" value="ECO:0007669"/>
    <property type="project" value="UniProtKB-KW"/>
</dbReference>
<evidence type="ECO:0000259" key="14">
    <source>
        <dbReference type="Pfam" id="PF03796"/>
    </source>
</evidence>
<dbReference type="InterPro" id="IPR007694">
    <property type="entry name" value="DNA_helicase_DnaB-like_C"/>
</dbReference>
<evidence type="ECO:0000313" key="16">
    <source>
        <dbReference type="Proteomes" id="UP000596083"/>
    </source>
</evidence>
<evidence type="ECO:0000256" key="11">
    <source>
        <dbReference type="ARBA" id="ARBA00048954"/>
    </source>
</evidence>
<evidence type="ECO:0000256" key="8">
    <source>
        <dbReference type="ARBA" id="ARBA00023125"/>
    </source>
</evidence>
<dbReference type="KEGG" id="mlut:JET14_13380"/>
<keyword evidence="5" id="KW-0378">Hydrolase</keyword>
<feature type="domain" description="SF4 helicase" evidence="14">
    <location>
        <begin position="182"/>
        <end position="404"/>
    </location>
</feature>
<feature type="domain" description="DNA helicase DnaB-like N-terminal" evidence="13">
    <location>
        <begin position="5"/>
        <end position="102"/>
    </location>
</feature>
<dbReference type="GO" id="GO:0005829">
    <property type="term" value="C:cytosol"/>
    <property type="evidence" value="ECO:0007669"/>
    <property type="project" value="TreeGrafter"/>
</dbReference>
<evidence type="ECO:0000256" key="4">
    <source>
        <dbReference type="ARBA" id="ARBA00022741"/>
    </source>
</evidence>
<protein>
    <recommendedName>
        <fullName evidence="10">DNA 5'-3' helicase</fullName>
        <ecNumber evidence="10">5.6.2.3</ecNumber>
    </recommendedName>
</protein>
<dbReference type="PANTHER" id="PTHR30153:SF2">
    <property type="entry name" value="REPLICATIVE DNA HELICASE"/>
    <property type="match status" value="1"/>
</dbReference>
<evidence type="ECO:0000313" key="15">
    <source>
        <dbReference type="EMBL" id="QQM29316.1"/>
    </source>
</evidence>
<dbReference type="EC" id="5.6.2.3" evidence="10"/>
<sequence length="478" mass="53325">MNIELPANIEVEQALLGACLVNNKALDADAVSRLGEDHFSEGVHARIWEAMRAIKKDGRVANPITVKSSLPSDVKIGELTIAQYLARLAADAVTIINAPDYAITLMGLADRRRTILAAEELTYAAANAECQISDGIRAAREELTRIVSEIEDRNHKAVSFADMIDGTLDRTEYAATGGARLGLDPGLNEIMALTGPWENGQLIIIGAGVKQGKSALTWQTLFTMAENHVVAGNSGEMPRDQLIRREIARRTGISATRQKRGSLSPIEMDEVVRASAEMKRLKVAEINCQRLTLDRLDERITRLKGEYGLEAYFLDHIGKLEWSGKLDLDEDWKKGQRATSRLKDMAMKHEIPIIAVTHLKKATFGDYPGRSFRDRIYTAMNRRPNYQDLVGNMDKDADQVLIPFNVRPILAGMEPEEGTADHDIWDEAMRKTEGRAELILSLSRESEFPRRKDIEWHGATTSFGPTFKQKKNSEELFA</sequence>
<keyword evidence="8" id="KW-0238">DNA-binding</keyword>
<dbReference type="Gene3D" id="3.40.50.300">
    <property type="entry name" value="P-loop containing nucleotide triphosphate hydrolases"/>
    <property type="match status" value="1"/>
</dbReference>
<dbReference type="GO" id="GO:0016787">
    <property type="term" value="F:hydrolase activity"/>
    <property type="evidence" value="ECO:0007669"/>
    <property type="project" value="UniProtKB-KW"/>
</dbReference>
<dbReference type="Pfam" id="PF03796">
    <property type="entry name" value="DnaB_C"/>
    <property type="match status" value="1"/>
</dbReference>
<proteinExistence type="inferred from homology"/>
<dbReference type="InterPro" id="IPR016136">
    <property type="entry name" value="DNA_helicase_N/primase_C"/>
</dbReference>
<evidence type="ECO:0000256" key="7">
    <source>
        <dbReference type="ARBA" id="ARBA00022840"/>
    </source>
</evidence>
<evidence type="ECO:0000256" key="6">
    <source>
        <dbReference type="ARBA" id="ARBA00022806"/>
    </source>
</evidence>
<gene>
    <name evidence="15" type="ORF">JET14_13380</name>
</gene>
<evidence type="ECO:0000259" key="13">
    <source>
        <dbReference type="Pfam" id="PF00772"/>
    </source>
</evidence>
<dbReference type="GO" id="GO:1990077">
    <property type="term" value="C:primosome complex"/>
    <property type="evidence" value="ECO:0007669"/>
    <property type="project" value="UniProtKB-KW"/>
</dbReference>
<keyword evidence="2" id="KW-0639">Primosome</keyword>
<keyword evidence="6" id="KW-0347">Helicase</keyword>
<organism evidence="15 16">
    <name type="scientific">Martelella lutilitoris</name>
    <dbReference type="NCBI Taxonomy" id="2583532"/>
    <lineage>
        <taxon>Bacteria</taxon>
        <taxon>Pseudomonadati</taxon>
        <taxon>Pseudomonadota</taxon>
        <taxon>Alphaproteobacteria</taxon>
        <taxon>Hyphomicrobiales</taxon>
        <taxon>Aurantimonadaceae</taxon>
        <taxon>Martelella</taxon>
    </lineage>
</organism>
<keyword evidence="4" id="KW-0547">Nucleotide-binding</keyword>
<dbReference type="GO" id="GO:0003677">
    <property type="term" value="F:DNA binding"/>
    <property type="evidence" value="ECO:0007669"/>
    <property type="project" value="UniProtKB-KW"/>
</dbReference>
<keyword evidence="9" id="KW-0413">Isomerase</keyword>
<dbReference type="EMBL" id="CP066786">
    <property type="protein sequence ID" value="QQM29316.1"/>
    <property type="molecule type" value="Genomic_DNA"/>
</dbReference>
<comment type="catalytic activity">
    <reaction evidence="11">
        <text>ATP + H2O = ADP + phosphate + H(+)</text>
        <dbReference type="Rhea" id="RHEA:13065"/>
        <dbReference type="ChEBI" id="CHEBI:15377"/>
        <dbReference type="ChEBI" id="CHEBI:15378"/>
        <dbReference type="ChEBI" id="CHEBI:30616"/>
        <dbReference type="ChEBI" id="CHEBI:43474"/>
        <dbReference type="ChEBI" id="CHEBI:456216"/>
        <dbReference type="EC" id="5.6.2.3"/>
    </reaction>
</comment>
<keyword evidence="3" id="KW-0235">DNA replication</keyword>
<feature type="region of interest" description="Disordered" evidence="12">
    <location>
        <begin position="459"/>
        <end position="478"/>
    </location>
</feature>
<dbReference type="GO" id="GO:0006269">
    <property type="term" value="P:DNA replication, synthesis of primer"/>
    <property type="evidence" value="ECO:0007669"/>
    <property type="project" value="UniProtKB-KW"/>
</dbReference>
<accession>A0A7T7KK65</accession>
<name>A0A7T7KK65_9HYPH</name>
<dbReference type="GO" id="GO:0043139">
    <property type="term" value="F:5'-3' DNA helicase activity"/>
    <property type="evidence" value="ECO:0007669"/>
    <property type="project" value="UniProtKB-EC"/>
</dbReference>
<dbReference type="Proteomes" id="UP000596083">
    <property type="component" value="Chromosome"/>
</dbReference>
<dbReference type="InterPro" id="IPR027417">
    <property type="entry name" value="P-loop_NTPase"/>
</dbReference>
<keyword evidence="7" id="KW-0067">ATP-binding</keyword>
<dbReference type="PANTHER" id="PTHR30153">
    <property type="entry name" value="REPLICATIVE DNA HELICASE DNAB"/>
    <property type="match status" value="1"/>
</dbReference>
<evidence type="ECO:0000256" key="3">
    <source>
        <dbReference type="ARBA" id="ARBA00022705"/>
    </source>
</evidence>
<dbReference type="Pfam" id="PF00772">
    <property type="entry name" value="DnaB"/>
    <property type="match status" value="1"/>
</dbReference>
<evidence type="ECO:0000256" key="12">
    <source>
        <dbReference type="SAM" id="MobiDB-lite"/>
    </source>
</evidence>
<evidence type="ECO:0000256" key="9">
    <source>
        <dbReference type="ARBA" id="ARBA00023235"/>
    </source>
</evidence>
<dbReference type="AlphaFoldDB" id="A0A7T7KK65"/>
<evidence type="ECO:0000256" key="2">
    <source>
        <dbReference type="ARBA" id="ARBA00022515"/>
    </source>
</evidence>
<comment type="similarity">
    <text evidence="1">Belongs to the helicase family. DnaB subfamily.</text>
</comment>
<reference evidence="15 16" key="1">
    <citation type="submission" date="2020-12" db="EMBL/GenBank/DDBJ databases">
        <authorList>
            <person name="Zheng R.K."/>
            <person name="Sun C.M."/>
        </authorList>
    </citation>
    <scope>NUCLEOTIDE SEQUENCE [LARGE SCALE GENOMIC DNA]</scope>
    <source>
        <strain evidence="15 16">ZRK001</strain>
    </source>
</reference>
<dbReference type="SUPFAM" id="SSF48024">
    <property type="entry name" value="N-terminal domain of DnaB helicase"/>
    <property type="match status" value="1"/>
</dbReference>
<dbReference type="Gene3D" id="1.10.860.10">
    <property type="entry name" value="DNAb Helicase, Chain A"/>
    <property type="match status" value="1"/>
</dbReference>
<evidence type="ECO:0000256" key="1">
    <source>
        <dbReference type="ARBA" id="ARBA00008428"/>
    </source>
</evidence>